<evidence type="ECO:0000313" key="3">
    <source>
        <dbReference type="Proteomes" id="UP001168363"/>
    </source>
</evidence>
<evidence type="ECO:0008006" key="4">
    <source>
        <dbReference type="Google" id="ProtNLM"/>
    </source>
</evidence>
<proteinExistence type="predicted"/>
<dbReference type="Proteomes" id="UP001168363">
    <property type="component" value="Unassembled WGS sequence"/>
</dbReference>
<evidence type="ECO:0000256" key="1">
    <source>
        <dbReference type="SAM" id="SignalP"/>
    </source>
</evidence>
<gene>
    <name evidence="2" type="ORF">QWJ41_21665</name>
</gene>
<feature type="non-terminal residue" evidence="2">
    <location>
        <position position="73"/>
    </location>
</feature>
<feature type="chain" id="PRO_5045055209" description="ABC transporter substrate-binding protein" evidence="1">
    <location>
        <begin position="23"/>
        <end position="73"/>
    </location>
</feature>
<dbReference type="EMBL" id="JAULSC010000443">
    <property type="protein sequence ID" value="MDO3398333.1"/>
    <property type="molecule type" value="Genomic_DNA"/>
</dbReference>
<evidence type="ECO:0000313" key="2">
    <source>
        <dbReference type="EMBL" id="MDO3398333.1"/>
    </source>
</evidence>
<accession>A0ABT8TWJ7</accession>
<keyword evidence="1" id="KW-0732">Signal</keyword>
<organism evidence="2 3">
    <name type="scientific">Nocardioides cremeus</name>
    <dbReference type="NCBI Taxonomy" id="3058044"/>
    <lineage>
        <taxon>Bacteria</taxon>
        <taxon>Bacillati</taxon>
        <taxon>Actinomycetota</taxon>
        <taxon>Actinomycetes</taxon>
        <taxon>Propionibacteriales</taxon>
        <taxon>Nocardioidaceae</taxon>
        <taxon>Nocardioides</taxon>
    </lineage>
</organism>
<protein>
    <recommendedName>
        <fullName evidence="4">ABC transporter substrate-binding protein</fullName>
    </recommendedName>
</protein>
<name>A0ABT8TWJ7_9ACTN</name>
<reference evidence="2" key="1">
    <citation type="submission" date="2023-06" db="EMBL/GenBank/DDBJ databases">
        <title>Genome sequence of Nocardioides sp. SOB44.</title>
        <authorList>
            <person name="Zhang G."/>
        </authorList>
    </citation>
    <scope>NUCLEOTIDE SEQUENCE</scope>
    <source>
        <strain evidence="2">SOB44</strain>
    </source>
</reference>
<keyword evidence="3" id="KW-1185">Reference proteome</keyword>
<dbReference type="RefSeq" id="WP_302710569.1">
    <property type="nucleotide sequence ID" value="NZ_JAULSC010000443.1"/>
</dbReference>
<feature type="signal peptide" evidence="1">
    <location>
        <begin position="1"/>
        <end position="22"/>
    </location>
</feature>
<sequence length="73" mass="7631">GLLVLLTALALSLVLSSCALLAGDDEPGAQPTRSAQPAPRVVVTAVQRTLDLRAAGVRRQDRGRFERALTPGP</sequence>
<feature type="non-terminal residue" evidence="2">
    <location>
        <position position="1"/>
    </location>
</feature>
<comment type="caution">
    <text evidence="2">The sequence shown here is derived from an EMBL/GenBank/DDBJ whole genome shotgun (WGS) entry which is preliminary data.</text>
</comment>